<sequence length="151" mass="17325">MHKPFYILIPVLLISDPTSGQAVIDIKNTNEVIIDRIEPVPFNTTIRKNISLILPDSLGGSKVTGSSILELFINKNAKLDSFKIVTLSTYLDKKEIFKYYQDDRSNKEIIKFYPVISTYLRKSLVIKKMTENTAVKDVTIIYLPIRFNKIK</sequence>
<dbReference type="AlphaFoldDB" id="A0A3E1YGY0"/>
<comment type="caution">
    <text evidence="1">The sequence shown here is derived from an EMBL/GenBank/DDBJ whole genome shotgun (WGS) entry which is preliminary data.</text>
</comment>
<organism evidence="1 2">
    <name type="scientific">Chitinophaga silvatica</name>
    <dbReference type="NCBI Taxonomy" id="2282649"/>
    <lineage>
        <taxon>Bacteria</taxon>
        <taxon>Pseudomonadati</taxon>
        <taxon>Bacteroidota</taxon>
        <taxon>Chitinophagia</taxon>
        <taxon>Chitinophagales</taxon>
        <taxon>Chitinophagaceae</taxon>
        <taxon>Chitinophaga</taxon>
    </lineage>
</organism>
<accession>A0A3E1YGY0</accession>
<proteinExistence type="predicted"/>
<dbReference type="RefSeq" id="WP_116973827.1">
    <property type="nucleotide sequence ID" value="NZ_QPMM01000001.1"/>
</dbReference>
<evidence type="ECO:0000313" key="2">
    <source>
        <dbReference type="Proteomes" id="UP000260644"/>
    </source>
</evidence>
<gene>
    <name evidence="1" type="ORF">DVR12_02275</name>
</gene>
<evidence type="ECO:0000313" key="1">
    <source>
        <dbReference type="EMBL" id="RFS26636.1"/>
    </source>
</evidence>
<name>A0A3E1YGY0_9BACT</name>
<keyword evidence="2" id="KW-1185">Reference proteome</keyword>
<dbReference type="Proteomes" id="UP000260644">
    <property type="component" value="Unassembled WGS sequence"/>
</dbReference>
<dbReference type="EMBL" id="QPMM01000001">
    <property type="protein sequence ID" value="RFS26636.1"/>
    <property type="molecule type" value="Genomic_DNA"/>
</dbReference>
<reference evidence="1 2" key="1">
    <citation type="submission" date="2018-07" db="EMBL/GenBank/DDBJ databases">
        <title>Chitinophaga K2CV101002-2 sp. nov., isolated from a monsoon evergreen broad-leaved forest soil.</title>
        <authorList>
            <person name="Lv Y."/>
        </authorList>
    </citation>
    <scope>NUCLEOTIDE SEQUENCE [LARGE SCALE GENOMIC DNA]</scope>
    <source>
        <strain evidence="1 2">GDMCC 1.1288</strain>
    </source>
</reference>
<protein>
    <submittedName>
        <fullName evidence="1">Uncharacterized protein</fullName>
    </submittedName>
</protein>